<protein>
    <recommendedName>
        <fullName evidence="3">HmuY protein</fullName>
    </recommendedName>
</protein>
<gene>
    <name evidence="1" type="ORF">D0C36_03560</name>
</gene>
<dbReference type="InterPro" id="IPR025921">
    <property type="entry name" value="HmuY"/>
</dbReference>
<evidence type="ECO:0000313" key="1">
    <source>
        <dbReference type="EMBL" id="RFZ95803.1"/>
    </source>
</evidence>
<reference evidence="1 2" key="1">
    <citation type="submission" date="2018-08" db="EMBL/GenBank/DDBJ databases">
        <title>Mucilaginibacter sp. MYSH2.</title>
        <authorList>
            <person name="Seo T."/>
        </authorList>
    </citation>
    <scope>NUCLEOTIDE SEQUENCE [LARGE SCALE GENOMIC DNA]</scope>
    <source>
        <strain evidence="1 2">MYSH2</strain>
    </source>
</reference>
<evidence type="ECO:0000313" key="2">
    <source>
        <dbReference type="Proteomes" id="UP000264217"/>
    </source>
</evidence>
<dbReference type="OrthoDB" id="5510929at2"/>
<keyword evidence="2" id="KW-1185">Reference proteome</keyword>
<evidence type="ECO:0008006" key="3">
    <source>
        <dbReference type="Google" id="ProtNLM"/>
    </source>
</evidence>
<dbReference type="Proteomes" id="UP000264217">
    <property type="component" value="Unassembled WGS sequence"/>
</dbReference>
<dbReference type="AlphaFoldDB" id="A0A372P0A3"/>
<dbReference type="Pfam" id="PF14064">
    <property type="entry name" value="HmuY"/>
    <property type="match status" value="1"/>
</dbReference>
<name>A0A372P0A3_9SPHI</name>
<dbReference type="CDD" id="cd12105">
    <property type="entry name" value="HmuY"/>
    <property type="match status" value="1"/>
</dbReference>
<proteinExistence type="predicted"/>
<dbReference type="EMBL" id="QWDC01000001">
    <property type="protein sequence ID" value="RFZ95803.1"/>
    <property type="molecule type" value="Genomic_DNA"/>
</dbReference>
<comment type="caution">
    <text evidence="1">The sequence shown here is derived from an EMBL/GenBank/DDBJ whole genome shotgun (WGS) entry which is preliminary data.</text>
</comment>
<accession>A0A372P0A3</accession>
<sequence>MAIAACVTVLFASACKKDQTNPLGEDGVSTVIKDLQGDIGASVGGSVPGKENRPFRDFYYNFDKKLQITDTAANKTTLNWDIAFTGIYNSFVYINSGTNPKSPGFGGQGQGVIVGIDTPYDQVNEAPTAEAMEQDNLTFVGMDKYPQLSNMGWYFYTLTTHIAQPIKNRTFVLKTAAGKYAKLELISMYQGAPPTITDLNWPAPYFTFRYFVQQDGSRNLRTSK</sequence>
<organism evidence="1 2">
    <name type="scientific">Mucilaginibacter conchicola</name>
    <dbReference type="NCBI Taxonomy" id="2303333"/>
    <lineage>
        <taxon>Bacteria</taxon>
        <taxon>Pseudomonadati</taxon>
        <taxon>Bacteroidota</taxon>
        <taxon>Sphingobacteriia</taxon>
        <taxon>Sphingobacteriales</taxon>
        <taxon>Sphingobacteriaceae</taxon>
        <taxon>Mucilaginibacter</taxon>
    </lineage>
</organism>